<dbReference type="EMBL" id="JARYMX010000002">
    <property type="protein sequence ID" value="KAJ9559543.1"/>
    <property type="molecule type" value="Genomic_DNA"/>
</dbReference>
<proteinExistence type="predicted"/>
<evidence type="ECO:0000256" key="1">
    <source>
        <dbReference type="SAM" id="MobiDB-lite"/>
    </source>
</evidence>
<dbReference type="Proteomes" id="UP001172457">
    <property type="component" value="Chromosome 2"/>
</dbReference>
<dbReference type="AlphaFoldDB" id="A0AA38TEK7"/>
<accession>A0AA38TEK7</accession>
<evidence type="ECO:0008006" key="4">
    <source>
        <dbReference type="Google" id="ProtNLM"/>
    </source>
</evidence>
<feature type="region of interest" description="Disordered" evidence="1">
    <location>
        <begin position="1"/>
        <end position="22"/>
    </location>
</feature>
<organism evidence="2 3">
    <name type="scientific">Centaurea solstitialis</name>
    <name type="common">yellow star-thistle</name>
    <dbReference type="NCBI Taxonomy" id="347529"/>
    <lineage>
        <taxon>Eukaryota</taxon>
        <taxon>Viridiplantae</taxon>
        <taxon>Streptophyta</taxon>
        <taxon>Embryophyta</taxon>
        <taxon>Tracheophyta</taxon>
        <taxon>Spermatophyta</taxon>
        <taxon>Magnoliopsida</taxon>
        <taxon>eudicotyledons</taxon>
        <taxon>Gunneridae</taxon>
        <taxon>Pentapetalae</taxon>
        <taxon>asterids</taxon>
        <taxon>campanulids</taxon>
        <taxon>Asterales</taxon>
        <taxon>Asteraceae</taxon>
        <taxon>Carduoideae</taxon>
        <taxon>Cardueae</taxon>
        <taxon>Centaureinae</taxon>
        <taxon>Centaurea</taxon>
    </lineage>
</organism>
<dbReference type="Pfam" id="PF14968">
    <property type="entry name" value="CCDC84"/>
    <property type="match status" value="1"/>
</dbReference>
<comment type="caution">
    <text evidence="2">The sequence shown here is derived from an EMBL/GenBank/DDBJ whole genome shotgun (WGS) entry which is preliminary data.</text>
</comment>
<protein>
    <recommendedName>
        <fullName evidence="4">TITAN-like protein</fullName>
    </recommendedName>
</protein>
<dbReference type="InterPro" id="IPR028015">
    <property type="entry name" value="CCDC84-like"/>
</dbReference>
<gene>
    <name evidence="2" type="ORF">OSB04_004703</name>
</gene>
<reference evidence="2" key="1">
    <citation type="submission" date="2023-03" db="EMBL/GenBank/DDBJ databases">
        <title>Chromosome-scale reference genome and RAD-based genetic map of yellow starthistle (Centaurea solstitialis) reveal putative structural variation and QTLs associated with invader traits.</title>
        <authorList>
            <person name="Reatini B."/>
            <person name="Cang F.A."/>
            <person name="Jiang Q."/>
            <person name="Mckibben M.T.W."/>
            <person name="Barker M.S."/>
            <person name="Rieseberg L.H."/>
            <person name="Dlugosch K.M."/>
        </authorList>
    </citation>
    <scope>NUCLEOTIDE SEQUENCE</scope>
    <source>
        <strain evidence="2">CAN-66</strain>
        <tissue evidence="2">Leaf</tissue>
    </source>
</reference>
<sequence length="422" mass="47530">MATEAPSSETNKANPSTVPTKKKKKNNEFEFCKVCRLNHNQGRRHNYFPNHIKSLSSFLSRFQSKIGDVRFFVKNPSLLRPELASRNRFWCVFCELDVTEHGSSFACEKAIAHLASEDHLKNLKSFMWKHGGGMDQVDRFKVSEADLAKYEKKCISMKNEGASEQSRGALIGPSNDIQNELKFDYVDNFDRNHVGPCNSSFPNAVLPLQNQTNEKYQVFQSDISGGAASSISSYDNKSLPLASNAKRSNNLKGEYLSTRHNLLLLFSLWFYFDDIRICKTFLTEGHLRNGQGKKCQVYAEKKEANGEVSSAGSLNLTRISSTIHETDAGNVHSGAPPPWFDTTNGIHLDPAPKPGLETGPVTKTVKSKLNPKRVGAAWAENERSKWRWREEGCYPLIDLTLIGSQLWPSVAIWKQERVPERI</sequence>
<evidence type="ECO:0000313" key="3">
    <source>
        <dbReference type="Proteomes" id="UP001172457"/>
    </source>
</evidence>
<dbReference type="PANTHER" id="PTHR31198">
    <property type="entry name" value="COILED-COIL DOMAIN-CONTAINING PROTEIN 84"/>
    <property type="match status" value="1"/>
</dbReference>
<dbReference type="PANTHER" id="PTHR31198:SF1">
    <property type="entry name" value="CENTROSOMAL AT-AC SPLICING FACTOR"/>
    <property type="match status" value="1"/>
</dbReference>
<feature type="compositionally biased region" description="Polar residues" evidence="1">
    <location>
        <begin position="1"/>
        <end position="19"/>
    </location>
</feature>
<name>A0AA38TEK7_9ASTR</name>
<evidence type="ECO:0000313" key="2">
    <source>
        <dbReference type="EMBL" id="KAJ9559543.1"/>
    </source>
</evidence>
<keyword evidence="3" id="KW-1185">Reference proteome</keyword>